<reference evidence="2" key="1">
    <citation type="journal article" date="2021" name="IMA Fungus">
        <title>Genomic characterization of three marine fungi, including Emericellopsis atlantica sp. nov. with signatures of a generalist lifestyle and marine biomass degradation.</title>
        <authorList>
            <person name="Hagestad O.C."/>
            <person name="Hou L."/>
            <person name="Andersen J.H."/>
            <person name="Hansen E.H."/>
            <person name="Altermark B."/>
            <person name="Li C."/>
            <person name="Kuhnert E."/>
            <person name="Cox R.J."/>
            <person name="Crous P.W."/>
            <person name="Spatafora J.W."/>
            <person name="Lail K."/>
            <person name="Amirebrahimi M."/>
            <person name="Lipzen A."/>
            <person name="Pangilinan J."/>
            <person name="Andreopoulos W."/>
            <person name="Hayes R.D."/>
            <person name="Ng V."/>
            <person name="Grigoriev I.V."/>
            <person name="Jackson S.A."/>
            <person name="Sutton T.D.S."/>
            <person name="Dobson A.D.W."/>
            <person name="Rama T."/>
        </authorList>
    </citation>
    <scope>NUCLEOTIDE SEQUENCE</scope>
    <source>
        <strain evidence="2">TRa018bII</strain>
    </source>
</reference>
<keyword evidence="1" id="KW-0812">Transmembrane</keyword>
<gene>
    <name evidence="2" type="ORF">BJ875DRAFT_383176</name>
</gene>
<keyword evidence="3" id="KW-1185">Reference proteome</keyword>
<feature type="transmembrane region" description="Helical" evidence="1">
    <location>
        <begin position="52"/>
        <end position="76"/>
    </location>
</feature>
<dbReference type="EMBL" id="MU251608">
    <property type="protein sequence ID" value="KAG9231343.1"/>
    <property type="molecule type" value="Genomic_DNA"/>
</dbReference>
<evidence type="ECO:0000313" key="3">
    <source>
        <dbReference type="Proteomes" id="UP000824998"/>
    </source>
</evidence>
<organism evidence="2 3">
    <name type="scientific">Amylocarpus encephaloides</name>
    <dbReference type="NCBI Taxonomy" id="45428"/>
    <lineage>
        <taxon>Eukaryota</taxon>
        <taxon>Fungi</taxon>
        <taxon>Dikarya</taxon>
        <taxon>Ascomycota</taxon>
        <taxon>Pezizomycotina</taxon>
        <taxon>Leotiomycetes</taxon>
        <taxon>Helotiales</taxon>
        <taxon>Helotiales incertae sedis</taxon>
        <taxon>Amylocarpus</taxon>
    </lineage>
</organism>
<evidence type="ECO:0000313" key="2">
    <source>
        <dbReference type="EMBL" id="KAG9231343.1"/>
    </source>
</evidence>
<name>A0A9P8C2D1_9HELO</name>
<accession>A0A9P8C2D1</accession>
<protein>
    <submittedName>
        <fullName evidence="2">Uncharacterized protein</fullName>
    </submittedName>
</protein>
<proteinExistence type="predicted"/>
<dbReference type="AlphaFoldDB" id="A0A9P8C2D1"/>
<feature type="transmembrane region" description="Helical" evidence="1">
    <location>
        <begin position="20"/>
        <end position="40"/>
    </location>
</feature>
<evidence type="ECO:0000256" key="1">
    <source>
        <dbReference type="SAM" id="Phobius"/>
    </source>
</evidence>
<dbReference type="Proteomes" id="UP000824998">
    <property type="component" value="Unassembled WGS sequence"/>
</dbReference>
<sequence>YLNIRGSNRYIGFSSKIARFNILLVVLFLVRNVVCLSIKVKDVASLIKRSSLLYIINLVLLALGEHINLVVSFYGVRLSAYTSIYE</sequence>
<comment type="caution">
    <text evidence="2">The sequence shown here is derived from an EMBL/GenBank/DDBJ whole genome shotgun (WGS) entry which is preliminary data.</text>
</comment>
<feature type="non-terminal residue" evidence="2">
    <location>
        <position position="1"/>
    </location>
</feature>
<keyword evidence="1" id="KW-0472">Membrane</keyword>
<keyword evidence="1" id="KW-1133">Transmembrane helix</keyword>